<dbReference type="EMBL" id="CP113864">
    <property type="protein sequence ID" value="WAM31306.1"/>
    <property type="molecule type" value="Genomic_DNA"/>
</dbReference>
<name>A0ABY7BJU0_9FIRM</name>
<feature type="transmembrane region" description="Helical" evidence="4">
    <location>
        <begin position="7"/>
        <end position="28"/>
    </location>
</feature>
<keyword evidence="2" id="KW-0813">Transport</keyword>
<protein>
    <submittedName>
        <fullName evidence="5">ABC transporter substrate-binding protein</fullName>
    </submittedName>
</protein>
<keyword evidence="4" id="KW-0812">Transmembrane</keyword>
<keyword evidence="6" id="KW-1185">Reference proteome</keyword>
<keyword evidence="3" id="KW-0732">Signal</keyword>
<sequence>MKFKKLIYGFLSVVVVISLIVGLINWNVNVLATSKNSKKVKITFLSTKGEINSQLQEVFKNFSKDYPNITVELIPVGAGQSPFEKLSTMYASGNAPTLAMIDPSDVIKFKNNFLNLSNEKWVKDAIKGTLDDVTFDGKVFGFPFAIEGYGLIYNKQVIEKAIGKFEPKTIRTRNDLENLFKKLQQKNVTPIVISPLDWSLGAHYLGIAYGAQSRDYKMNKRFIDDLKAKKVDLKKNKVFNDLLDTFDMLRKYNYLKNSPLAGTYEQGAQLLAQGKVAFWFMGNWAWPLITQINPNNKSYGFIPVPITNNPNDFFNNAIVATPSKILCIDIKNNSKQQQEAAKTLLNWFVYNSNGQKNWVYNLNIISPFRNVKITPNDPLAKSIVEYMKAEKTFRPPFALLPSDHWPIVGAYMQKYLAGKMNRQQLLTEIMKYWAKVK</sequence>
<dbReference type="InterPro" id="IPR006061">
    <property type="entry name" value="SBP_1_CS"/>
</dbReference>
<evidence type="ECO:0000256" key="4">
    <source>
        <dbReference type="SAM" id="Phobius"/>
    </source>
</evidence>
<keyword evidence="4" id="KW-1133">Transmembrane helix</keyword>
<dbReference type="PANTHER" id="PTHR43649">
    <property type="entry name" value="ARABINOSE-BINDING PROTEIN-RELATED"/>
    <property type="match status" value="1"/>
</dbReference>
<evidence type="ECO:0000313" key="6">
    <source>
        <dbReference type="Proteomes" id="UP001164745"/>
    </source>
</evidence>
<dbReference type="PANTHER" id="PTHR43649:SF34">
    <property type="entry name" value="ABC TRANSPORTER PERIPLASMIC-BINDING PROTEIN YCJN-RELATED"/>
    <property type="match status" value="1"/>
</dbReference>
<keyword evidence="4" id="KW-0472">Membrane</keyword>
<comment type="similarity">
    <text evidence="1">Belongs to the bacterial solute-binding protein 1 family.</text>
</comment>
<gene>
    <name evidence="5" type="ORF">OTJ99_002153</name>
</gene>
<dbReference type="Pfam" id="PF13416">
    <property type="entry name" value="SBP_bac_8"/>
    <property type="match status" value="1"/>
</dbReference>
<reference evidence="5" key="1">
    <citation type="submission" date="2022-12" db="EMBL/GenBank/DDBJ databases">
        <authorList>
            <person name="Bing R.G."/>
            <person name="Willard D.J."/>
            <person name="Manesh M.J.H."/>
            <person name="Laemthong T."/>
            <person name="Crosby J.R."/>
            <person name="Kelly R.M."/>
        </authorList>
    </citation>
    <scope>NUCLEOTIDE SEQUENCE</scope>
    <source>
        <strain evidence="5">DSM 8991</strain>
    </source>
</reference>
<dbReference type="InterPro" id="IPR050490">
    <property type="entry name" value="Bact_solute-bd_prot1"/>
</dbReference>
<dbReference type="SUPFAM" id="SSF53850">
    <property type="entry name" value="Periplasmic binding protein-like II"/>
    <property type="match status" value="1"/>
</dbReference>
<evidence type="ECO:0000256" key="1">
    <source>
        <dbReference type="ARBA" id="ARBA00008520"/>
    </source>
</evidence>
<dbReference type="Gene3D" id="3.40.190.10">
    <property type="entry name" value="Periplasmic binding protein-like II"/>
    <property type="match status" value="2"/>
</dbReference>
<dbReference type="PROSITE" id="PS01037">
    <property type="entry name" value="SBP_BACTERIAL_1"/>
    <property type="match status" value="1"/>
</dbReference>
<evidence type="ECO:0000256" key="2">
    <source>
        <dbReference type="ARBA" id="ARBA00022448"/>
    </source>
</evidence>
<accession>A0ABY7BJU0</accession>
<organism evidence="5 6">
    <name type="scientific">Caldicellulosiruptor naganoensis</name>
    <dbReference type="NCBI Taxonomy" id="29324"/>
    <lineage>
        <taxon>Bacteria</taxon>
        <taxon>Bacillati</taxon>
        <taxon>Bacillota</taxon>
        <taxon>Bacillota incertae sedis</taxon>
        <taxon>Caldicellulosiruptorales</taxon>
        <taxon>Caldicellulosiruptoraceae</taxon>
        <taxon>Caldicellulosiruptor</taxon>
    </lineage>
</organism>
<dbReference type="RefSeq" id="WP_045166239.1">
    <property type="nucleotide sequence ID" value="NZ_CP113864.1"/>
</dbReference>
<evidence type="ECO:0000256" key="3">
    <source>
        <dbReference type="ARBA" id="ARBA00022729"/>
    </source>
</evidence>
<evidence type="ECO:0000313" key="5">
    <source>
        <dbReference type="EMBL" id="WAM31306.1"/>
    </source>
</evidence>
<dbReference type="Proteomes" id="UP001164745">
    <property type="component" value="Chromosome"/>
</dbReference>
<dbReference type="InterPro" id="IPR006059">
    <property type="entry name" value="SBP"/>
</dbReference>
<proteinExistence type="inferred from homology"/>